<dbReference type="InterPro" id="IPR004843">
    <property type="entry name" value="Calcineurin-like_PHP"/>
</dbReference>
<gene>
    <name evidence="2" type="ORF">G6Z34_13775</name>
</gene>
<name>A0AAP6WP65_CLOPF</name>
<dbReference type="InterPro" id="IPR029052">
    <property type="entry name" value="Metallo-depent_PP-like"/>
</dbReference>
<accession>A0AAP6WP65</accession>
<sequence length="218" mass="25640">MSTYVMSDIHGNYTKFLKMLKLIDFQNDDELYILGDIFDRGKQPFNILGYILKHKNIHLLQGNHEGFLIDYVDGFEDGYSWHCNGGIKTYTQFNMKTPEQQQFIYQYLKSRPKYVILKDKYILSHAGIYIPPNGDSYELETLVDVLGDNFLWHRYTIGKEKPYRHYIQICGHNRVQSIEEGRNTILHRKGTIYIDCGIDIKGGQLGCLRLDDMKEYYV</sequence>
<dbReference type="InterPro" id="IPR050126">
    <property type="entry name" value="Ap4A_hydrolase"/>
</dbReference>
<evidence type="ECO:0000313" key="2">
    <source>
        <dbReference type="EMBL" id="NGU31154.1"/>
    </source>
</evidence>
<dbReference type="Proteomes" id="UP000481454">
    <property type="component" value="Unassembled WGS sequence"/>
</dbReference>
<dbReference type="EMBL" id="JAALLZ010000006">
    <property type="protein sequence ID" value="NGU31154.1"/>
    <property type="molecule type" value="Genomic_DNA"/>
</dbReference>
<reference evidence="2 3" key="1">
    <citation type="submission" date="2020-02" db="EMBL/GenBank/DDBJ databases">
        <title>Genomic Insights into the Phylogeny and Genetic Plasticity of the Human and Animal Enteric Pathogen Clostridium perfringens.</title>
        <authorList>
            <person name="Feng Y."/>
            <person name="Hu Y."/>
        </authorList>
    </citation>
    <scope>NUCLEOTIDE SEQUENCE [LARGE SCALE GENOMIC DNA]</scope>
    <source>
        <strain evidence="2 3">CP-40</strain>
    </source>
</reference>
<proteinExistence type="predicted"/>
<dbReference type="SUPFAM" id="SSF56300">
    <property type="entry name" value="Metallo-dependent phosphatases"/>
    <property type="match status" value="1"/>
</dbReference>
<organism evidence="2 3">
    <name type="scientific">Clostridium perfringens</name>
    <dbReference type="NCBI Taxonomy" id="1502"/>
    <lineage>
        <taxon>Bacteria</taxon>
        <taxon>Bacillati</taxon>
        <taxon>Bacillota</taxon>
        <taxon>Clostridia</taxon>
        <taxon>Eubacteriales</taxon>
        <taxon>Clostridiaceae</taxon>
        <taxon>Clostridium</taxon>
    </lineage>
</organism>
<protein>
    <submittedName>
        <fullName evidence="2">Fructose-bisphosphatase class III</fullName>
    </submittedName>
</protein>
<dbReference type="GO" id="GO:0005737">
    <property type="term" value="C:cytoplasm"/>
    <property type="evidence" value="ECO:0007669"/>
    <property type="project" value="TreeGrafter"/>
</dbReference>
<dbReference type="Pfam" id="PF00149">
    <property type="entry name" value="Metallophos"/>
    <property type="match status" value="1"/>
</dbReference>
<dbReference type="AlphaFoldDB" id="A0AAP6WP65"/>
<comment type="caution">
    <text evidence="2">The sequence shown here is derived from an EMBL/GenBank/DDBJ whole genome shotgun (WGS) entry which is preliminary data.</text>
</comment>
<dbReference type="PANTHER" id="PTHR42850:SF4">
    <property type="entry name" value="ZINC-DEPENDENT ENDOPOLYPHOSPHATASE"/>
    <property type="match status" value="1"/>
</dbReference>
<feature type="domain" description="Calcineurin-like phosphoesterase" evidence="1">
    <location>
        <begin position="1"/>
        <end position="175"/>
    </location>
</feature>
<evidence type="ECO:0000259" key="1">
    <source>
        <dbReference type="Pfam" id="PF00149"/>
    </source>
</evidence>
<dbReference type="PANTHER" id="PTHR42850">
    <property type="entry name" value="METALLOPHOSPHOESTERASE"/>
    <property type="match status" value="1"/>
</dbReference>
<evidence type="ECO:0000313" key="3">
    <source>
        <dbReference type="Proteomes" id="UP000481454"/>
    </source>
</evidence>
<dbReference type="Gene3D" id="3.60.21.10">
    <property type="match status" value="1"/>
</dbReference>
<dbReference type="GO" id="GO:0016791">
    <property type="term" value="F:phosphatase activity"/>
    <property type="evidence" value="ECO:0007669"/>
    <property type="project" value="TreeGrafter"/>
</dbReference>
<dbReference type="GO" id="GO:0008803">
    <property type="term" value="F:bis(5'-nucleosyl)-tetraphosphatase (symmetrical) activity"/>
    <property type="evidence" value="ECO:0007669"/>
    <property type="project" value="TreeGrafter"/>
</dbReference>
<dbReference type="RefSeq" id="WP_164801093.1">
    <property type="nucleotide sequence ID" value="NZ_JAALLZ010000006.1"/>
</dbReference>
<dbReference type="GO" id="GO:0110154">
    <property type="term" value="P:RNA decapping"/>
    <property type="evidence" value="ECO:0007669"/>
    <property type="project" value="TreeGrafter"/>
</dbReference>